<dbReference type="PANTHER" id="PTHR11717:SF31">
    <property type="entry name" value="LOW MOLECULAR WEIGHT PROTEIN-TYROSINE-PHOSPHATASE ETP-RELATED"/>
    <property type="match status" value="1"/>
</dbReference>
<dbReference type="Pfam" id="PF01451">
    <property type="entry name" value="LMWPc"/>
    <property type="match status" value="1"/>
</dbReference>
<evidence type="ECO:0000313" key="7">
    <source>
        <dbReference type="EMBL" id="RZU34109.1"/>
    </source>
</evidence>
<feature type="active site" evidence="4">
    <location>
        <position position="23"/>
    </location>
</feature>
<sequence length="254" mass="26687">MSAPEISTTPFTVLLVCTGNICRSALGERLGTTYLHDALGAAAGDIRLASAGTRALSGSGMHPDTALVLQGLGGDPTGFTARQLEPGMIEDADLVLALTREHRRTVLELVPRALSRTFTLREAVALVDVVDDGDRPAGADFASRARGLVAALAAARGRRASDADDDITDPMGRPVEAHQEVGQDVAEALLRVLAELIAAHPELDPEVAASVAASFLHEAPASALVDDVPADDRRPERRRRLRPFGLLGRRGASA</sequence>
<evidence type="ECO:0000313" key="8">
    <source>
        <dbReference type="Proteomes" id="UP000292507"/>
    </source>
</evidence>
<evidence type="ECO:0000259" key="6">
    <source>
        <dbReference type="SMART" id="SM00226"/>
    </source>
</evidence>
<feature type="compositionally biased region" description="Low complexity" evidence="5">
    <location>
        <begin position="243"/>
        <end position="254"/>
    </location>
</feature>
<dbReference type="EMBL" id="SHKV01000001">
    <property type="protein sequence ID" value="RZU34109.1"/>
    <property type="molecule type" value="Genomic_DNA"/>
</dbReference>
<name>A0A4Q7YCZ3_9ACTN</name>
<gene>
    <name evidence="7" type="ORF">BKA19_3864</name>
</gene>
<proteinExistence type="inferred from homology"/>
<dbReference type="Gene3D" id="3.40.50.2300">
    <property type="match status" value="1"/>
</dbReference>
<dbReference type="InterPro" id="IPR023485">
    <property type="entry name" value="Ptyr_pPase"/>
</dbReference>
<dbReference type="InterPro" id="IPR050438">
    <property type="entry name" value="LMW_PTPase"/>
</dbReference>
<feature type="domain" description="Phosphotyrosine protein phosphatase I" evidence="6">
    <location>
        <begin position="11"/>
        <end position="195"/>
    </location>
</feature>
<evidence type="ECO:0000256" key="3">
    <source>
        <dbReference type="ARBA" id="ARBA00022912"/>
    </source>
</evidence>
<dbReference type="RefSeq" id="WP_207225895.1">
    <property type="nucleotide sequence ID" value="NZ_POQT01000003.1"/>
</dbReference>
<keyword evidence="2" id="KW-0378">Hydrolase</keyword>
<keyword evidence="3" id="KW-0904">Protein phosphatase</keyword>
<accession>A0A4Q7YCZ3</accession>
<dbReference type="SMART" id="SM00226">
    <property type="entry name" value="LMWPc"/>
    <property type="match status" value="1"/>
</dbReference>
<organism evidence="7 8">
    <name type="scientific">Blastococcus saxobsidens</name>
    <dbReference type="NCBI Taxonomy" id="138336"/>
    <lineage>
        <taxon>Bacteria</taxon>
        <taxon>Bacillati</taxon>
        <taxon>Actinomycetota</taxon>
        <taxon>Actinomycetes</taxon>
        <taxon>Geodermatophilales</taxon>
        <taxon>Geodermatophilaceae</taxon>
        <taxon>Blastococcus</taxon>
    </lineage>
</organism>
<dbReference type="Proteomes" id="UP000292507">
    <property type="component" value="Unassembled WGS sequence"/>
</dbReference>
<dbReference type="AlphaFoldDB" id="A0A4Q7YCZ3"/>
<dbReference type="GO" id="GO:0004725">
    <property type="term" value="F:protein tyrosine phosphatase activity"/>
    <property type="evidence" value="ECO:0007669"/>
    <property type="project" value="InterPro"/>
</dbReference>
<dbReference type="InterPro" id="IPR017867">
    <property type="entry name" value="Tyr_phospatase_low_mol_wt"/>
</dbReference>
<comment type="similarity">
    <text evidence="1">Belongs to the low molecular weight phosphotyrosine protein phosphatase family.</text>
</comment>
<dbReference type="SUPFAM" id="SSF52788">
    <property type="entry name" value="Phosphotyrosine protein phosphatases I"/>
    <property type="match status" value="1"/>
</dbReference>
<dbReference type="PANTHER" id="PTHR11717">
    <property type="entry name" value="LOW MOLECULAR WEIGHT PROTEIN TYROSINE PHOSPHATASE"/>
    <property type="match status" value="1"/>
</dbReference>
<evidence type="ECO:0000256" key="5">
    <source>
        <dbReference type="SAM" id="MobiDB-lite"/>
    </source>
</evidence>
<evidence type="ECO:0000256" key="4">
    <source>
        <dbReference type="PIRSR" id="PIRSR617867-1"/>
    </source>
</evidence>
<comment type="caution">
    <text evidence="7">The sequence shown here is derived from an EMBL/GenBank/DDBJ whole genome shotgun (WGS) entry which is preliminary data.</text>
</comment>
<dbReference type="PRINTS" id="PR00719">
    <property type="entry name" value="LMWPTPASE"/>
</dbReference>
<dbReference type="InterPro" id="IPR036196">
    <property type="entry name" value="Ptyr_pPase_sf"/>
</dbReference>
<evidence type="ECO:0000256" key="1">
    <source>
        <dbReference type="ARBA" id="ARBA00011063"/>
    </source>
</evidence>
<evidence type="ECO:0000256" key="2">
    <source>
        <dbReference type="ARBA" id="ARBA00022801"/>
    </source>
</evidence>
<protein>
    <submittedName>
        <fullName evidence="7">Protein-tyrosine phosphatase</fullName>
    </submittedName>
</protein>
<keyword evidence="8" id="KW-1185">Reference proteome</keyword>
<feature type="active site" description="Nucleophile" evidence="4">
    <location>
        <position position="17"/>
    </location>
</feature>
<feature type="region of interest" description="Disordered" evidence="5">
    <location>
        <begin position="226"/>
        <end position="254"/>
    </location>
</feature>
<reference evidence="7 8" key="1">
    <citation type="submission" date="2019-02" db="EMBL/GenBank/DDBJ databases">
        <title>Sequencing the genomes of 1000 actinobacteria strains.</title>
        <authorList>
            <person name="Klenk H.-P."/>
        </authorList>
    </citation>
    <scope>NUCLEOTIDE SEQUENCE [LARGE SCALE GENOMIC DNA]</scope>
    <source>
        <strain evidence="7 8">DSM 44509</strain>
    </source>
</reference>